<proteinExistence type="inferred from homology"/>
<dbReference type="EMBL" id="BLLF01000048">
    <property type="protein sequence ID" value="GFH06634.1"/>
    <property type="molecule type" value="Genomic_DNA"/>
</dbReference>
<feature type="transmembrane region" description="Helical" evidence="13">
    <location>
        <begin position="39"/>
        <end position="61"/>
    </location>
</feature>
<dbReference type="AlphaFoldDB" id="A0A699YID7"/>
<comment type="subcellular location">
    <subcellularLocation>
        <location evidence="1">Membrane</location>
        <topology evidence="1">Multi-pass membrane protein</topology>
    </subcellularLocation>
    <subcellularLocation>
        <location evidence="2">Plastid</location>
        <location evidence="2">Chloroplast</location>
    </subcellularLocation>
</comment>
<evidence type="ECO:0000256" key="1">
    <source>
        <dbReference type="ARBA" id="ARBA00004141"/>
    </source>
</evidence>
<evidence type="ECO:0000256" key="7">
    <source>
        <dbReference type="ARBA" id="ARBA00022692"/>
    </source>
</evidence>
<keyword evidence="16" id="KW-1185">Reference proteome</keyword>
<evidence type="ECO:0000256" key="12">
    <source>
        <dbReference type="ARBA" id="ARBA00023136"/>
    </source>
</evidence>
<name>A0A699YID7_HAELA</name>
<feature type="transmembrane region" description="Helical" evidence="13">
    <location>
        <begin position="198"/>
        <end position="216"/>
    </location>
</feature>
<evidence type="ECO:0000313" key="16">
    <source>
        <dbReference type="Proteomes" id="UP000485058"/>
    </source>
</evidence>
<evidence type="ECO:0000256" key="6">
    <source>
        <dbReference type="ARBA" id="ARBA00022670"/>
    </source>
</evidence>
<evidence type="ECO:0000256" key="13">
    <source>
        <dbReference type="SAM" id="Phobius"/>
    </source>
</evidence>
<dbReference type="InterPro" id="IPR008915">
    <property type="entry name" value="Peptidase_M50"/>
</dbReference>
<dbReference type="Proteomes" id="UP000485058">
    <property type="component" value="Unassembled WGS sequence"/>
</dbReference>
<evidence type="ECO:0000313" key="15">
    <source>
        <dbReference type="EMBL" id="GFH06634.1"/>
    </source>
</evidence>
<accession>A0A699YID7</accession>
<evidence type="ECO:0000256" key="3">
    <source>
        <dbReference type="ARBA" id="ARBA00007931"/>
    </source>
</evidence>
<dbReference type="PANTHER" id="PTHR31412:SF0">
    <property type="entry name" value="ZINC METALLOPROTEASE EGY1, CHLOROPLASTIC-RELATED"/>
    <property type="match status" value="1"/>
</dbReference>
<feature type="transmembrane region" description="Helical" evidence="13">
    <location>
        <begin position="12"/>
        <end position="32"/>
    </location>
</feature>
<feature type="domain" description="Peptidase M50" evidence="14">
    <location>
        <begin position="22"/>
        <end position="143"/>
    </location>
</feature>
<evidence type="ECO:0000256" key="5">
    <source>
        <dbReference type="ARBA" id="ARBA00022640"/>
    </source>
</evidence>
<keyword evidence="11" id="KW-0482">Metalloprotease</keyword>
<comment type="similarity">
    <text evidence="3">Belongs to the peptidase M50B family.</text>
</comment>
<dbReference type="GO" id="GO:0009507">
    <property type="term" value="C:chloroplast"/>
    <property type="evidence" value="ECO:0007669"/>
    <property type="project" value="UniProtKB-SubCell"/>
</dbReference>
<keyword evidence="9" id="KW-0809">Transit peptide</keyword>
<evidence type="ECO:0000256" key="11">
    <source>
        <dbReference type="ARBA" id="ARBA00023049"/>
    </source>
</evidence>
<organism evidence="15 16">
    <name type="scientific">Haematococcus lacustris</name>
    <name type="common">Green alga</name>
    <name type="synonym">Haematococcus pluvialis</name>
    <dbReference type="NCBI Taxonomy" id="44745"/>
    <lineage>
        <taxon>Eukaryota</taxon>
        <taxon>Viridiplantae</taxon>
        <taxon>Chlorophyta</taxon>
        <taxon>core chlorophytes</taxon>
        <taxon>Chlorophyceae</taxon>
        <taxon>CS clade</taxon>
        <taxon>Chlamydomonadales</taxon>
        <taxon>Haematococcaceae</taxon>
        <taxon>Haematococcus</taxon>
    </lineage>
</organism>
<dbReference type="GO" id="GO:0008237">
    <property type="term" value="F:metallopeptidase activity"/>
    <property type="evidence" value="ECO:0007669"/>
    <property type="project" value="UniProtKB-KW"/>
</dbReference>
<reference evidence="15 16" key="1">
    <citation type="submission" date="2020-02" db="EMBL/GenBank/DDBJ databases">
        <title>Draft genome sequence of Haematococcus lacustris strain NIES-144.</title>
        <authorList>
            <person name="Morimoto D."/>
            <person name="Nakagawa S."/>
            <person name="Yoshida T."/>
            <person name="Sawayama S."/>
        </authorList>
    </citation>
    <scope>NUCLEOTIDE SEQUENCE [LARGE SCALE GENOMIC DNA]</scope>
    <source>
        <strain evidence="15 16">NIES-144</strain>
    </source>
</reference>
<dbReference type="InterPro" id="IPR044838">
    <property type="entry name" value="EGY1-like"/>
</dbReference>
<keyword evidence="12 13" id="KW-0472">Membrane</keyword>
<gene>
    <name evidence="15" type="ORF">HaLaN_01299</name>
</gene>
<evidence type="ECO:0000256" key="2">
    <source>
        <dbReference type="ARBA" id="ARBA00004229"/>
    </source>
</evidence>
<evidence type="ECO:0000259" key="14">
    <source>
        <dbReference type="Pfam" id="PF02163"/>
    </source>
</evidence>
<evidence type="ECO:0000256" key="9">
    <source>
        <dbReference type="ARBA" id="ARBA00022946"/>
    </source>
</evidence>
<dbReference type="Pfam" id="PF02163">
    <property type="entry name" value="Peptidase_M50"/>
    <property type="match status" value="1"/>
</dbReference>
<comment type="caution">
    <text evidence="15">The sequence shown here is derived from an EMBL/GenBank/DDBJ whole genome shotgun (WGS) entry which is preliminary data.</text>
</comment>
<evidence type="ECO:0000256" key="4">
    <source>
        <dbReference type="ARBA" id="ARBA00022528"/>
    </source>
</evidence>
<feature type="transmembrane region" description="Helical" evidence="13">
    <location>
        <begin position="147"/>
        <end position="177"/>
    </location>
</feature>
<feature type="non-terminal residue" evidence="15">
    <location>
        <position position="1"/>
    </location>
</feature>
<dbReference type="GO" id="GO:0006508">
    <property type="term" value="P:proteolysis"/>
    <property type="evidence" value="ECO:0007669"/>
    <property type="project" value="UniProtKB-KW"/>
</dbReference>
<keyword evidence="10 13" id="KW-1133">Transmembrane helix</keyword>
<dbReference type="PANTHER" id="PTHR31412">
    <property type="entry name" value="ZINC METALLOPROTEASE EGY1"/>
    <property type="match status" value="1"/>
</dbReference>
<evidence type="ECO:0000256" key="10">
    <source>
        <dbReference type="ARBA" id="ARBA00022989"/>
    </source>
</evidence>
<keyword evidence="7 13" id="KW-0812">Transmembrane</keyword>
<feature type="transmembrane region" description="Helical" evidence="13">
    <location>
        <begin position="73"/>
        <end position="96"/>
    </location>
</feature>
<keyword evidence="6" id="KW-0645">Protease</keyword>
<dbReference type="GO" id="GO:0016020">
    <property type="term" value="C:membrane"/>
    <property type="evidence" value="ECO:0007669"/>
    <property type="project" value="UniProtKB-SubCell"/>
</dbReference>
<keyword evidence="5" id="KW-0934">Plastid</keyword>
<protein>
    <recommendedName>
        <fullName evidence="14">Peptidase M50 domain-containing protein</fullName>
    </recommendedName>
</protein>
<feature type="transmembrane region" description="Helical" evidence="13">
    <location>
        <begin position="108"/>
        <end position="127"/>
    </location>
</feature>
<keyword evidence="8" id="KW-0378">Hydrolase</keyword>
<evidence type="ECO:0000256" key="8">
    <source>
        <dbReference type="ARBA" id="ARBA00022801"/>
    </source>
</evidence>
<sequence>AWMRSVRLGPTFFVPNFQVGAFGGITPITSLLKDRLALWDVAAAGPLAGCLMATVLLGVGLMQSTSGNLAAELMVPVPAQLFQGSLLLGSVVRAVLGDQALASAEVLVSPLVIAGWCGLVAQALQLLPVGSTDGGRMFQSAFGNQGLALSSLFTYLGLGLGLLGSSLALPYGLYVIVCQREAEKYIRDNVTPTGEGRAAATGLALVLAILVLLPMAPELADGLGVGAGSQMFL</sequence>
<keyword evidence="4" id="KW-0150">Chloroplast</keyword>